<name>A0A1Z2XNK5_9FIRM</name>
<evidence type="ECO:0000313" key="5">
    <source>
        <dbReference type="Proteomes" id="UP000596035"/>
    </source>
</evidence>
<proteinExistence type="predicted"/>
<keyword evidence="1" id="KW-0812">Transmembrane</keyword>
<feature type="transmembrane region" description="Helical" evidence="1">
    <location>
        <begin position="131"/>
        <end position="148"/>
    </location>
</feature>
<feature type="transmembrane region" description="Helical" evidence="1">
    <location>
        <begin position="37"/>
        <end position="55"/>
    </location>
</feature>
<keyword evidence="1" id="KW-0472">Membrane</keyword>
<gene>
    <name evidence="2" type="ORF">ADH66_04730</name>
    <name evidence="3" type="ORF">I5Q82_14800</name>
</gene>
<dbReference type="KEGG" id="amur:ADH66_04730"/>
<dbReference type="Proteomes" id="UP000596035">
    <property type="component" value="Chromosome"/>
</dbReference>
<feature type="transmembrane region" description="Helical" evidence="1">
    <location>
        <begin position="168"/>
        <end position="186"/>
    </location>
</feature>
<protein>
    <submittedName>
        <fullName evidence="3">Spore maturation protein A</fullName>
    </submittedName>
</protein>
<keyword evidence="1" id="KW-1133">Transmembrane helix</keyword>
<dbReference type="RefSeq" id="WP_066535048.1">
    <property type="nucleotide sequence ID" value="NZ_CP021422.1"/>
</dbReference>
<dbReference type="EMBL" id="CP021422">
    <property type="protein sequence ID" value="ASB40022.1"/>
    <property type="molecule type" value="Genomic_DNA"/>
</dbReference>
<evidence type="ECO:0000313" key="4">
    <source>
        <dbReference type="Proteomes" id="UP000196710"/>
    </source>
</evidence>
<reference evidence="3 5" key="3">
    <citation type="submission" date="2020-11" db="EMBL/GenBank/DDBJ databases">
        <title>Closed and high quality bacterial genomes of the OMM12 community.</title>
        <authorList>
            <person name="Marbouty M."/>
            <person name="Lamy-Besnier Q."/>
            <person name="Debarbieux L."/>
            <person name="Koszul R."/>
        </authorList>
    </citation>
    <scope>NUCLEOTIDE SEQUENCE [LARGE SCALE GENOMIC DNA]</scope>
    <source>
        <strain evidence="3 5">KB18</strain>
    </source>
</reference>
<dbReference type="AlphaFoldDB" id="A0A1Z2XNK5"/>
<reference evidence="2" key="1">
    <citation type="journal article" date="2017" name="Genome Announc.">
        <title>High-Quality Whole-Genome Sequences of the Oligo-Mouse-Microbiota Bacterial Community.</title>
        <authorList>
            <person name="Garzetti D."/>
            <person name="Brugiroux S."/>
            <person name="Bunk B."/>
            <person name="Pukall R."/>
            <person name="McCoy K.D."/>
            <person name="Macpherson A.J."/>
            <person name="Stecher B."/>
        </authorList>
    </citation>
    <scope>NUCLEOTIDE SEQUENCE</scope>
    <source>
        <strain evidence="2">KB18</strain>
    </source>
</reference>
<organism evidence="3 5">
    <name type="scientific">Acutalibacter muris</name>
    <dbReference type="NCBI Taxonomy" id="1796620"/>
    <lineage>
        <taxon>Bacteria</taxon>
        <taxon>Bacillati</taxon>
        <taxon>Bacillota</taxon>
        <taxon>Clostridia</taxon>
        <taxon>Eubacteriales</taxon>
        <taxon>Acutalibacteraceae</taxon>
        <taxon>Acutalibacter</taxon>
    </lineage>
</organism>
<dbReference type="Proteomes" id="UP000196710">
    <property type="component" value="Chromosome"/>
</dbReference>
<accession>A0A1Z2XNK5</accession>
<sequence length="194" mass="20281">MINYIWFGMIALSVVCAAVNGRLSELSSAVMDGAGDAVELSIFLLGSMCAWLGFLKIAERAGLTNLLARGFSPIIDRLFPDYRDDDGIKGKICMNVSANLLGLGNAATPLGLSAMKAMAEKSPGETPSRGMILFVVINTASLQLLPVNMAALRASCGSAAPFGVLPEIWLTSLGALITAVMACKLLERRSGGLG</sequence>
<evidence type="ECO:0000256" key="1">
    <source>
        <dbReference type="SAM" id="Phobius"/>
    </source>
</evidence>
<evidence type="ECO:0000313" key="3">
    <source>
        <dbReference type="EMBL" id="QQR29311.1"/>
    </source>
</evidence>
<dbReference type="EMBL" id="CP065321">
    <property type="protein sequence ID" value="QQR29311.1"/>
    <property type="molecule type" value="Genomic_DNA"/>
</dbReference>
<evidence type="ECO:0000313" key="2">
    <source>
        <dbReference type="EMBL" id="ASB40022.1"/>
    </source>
</evidence>
<keyword evidence="4" id="KW-1185">Reference proteome</keyword>
<reference evidence="4" key="2">
    <citation type="submission" date="2017-05" db="EMBL/GenBank/DDBJ databases">
        <title>Improved OligoMM genomes.</title>
        <authorList>
            <person name="Garzetti D."/>
        </authorList>
    </citation>
    <scope>NUCLEOTIDE SEQUENCE [LARGE SCALE GENOMIC DNA]</scope>
    <source>
        <strain evidence="4">KB18</strain>
    </source>
</reference>